<accession>A0A1G6YCK0</accession>
<evidence type="ECO:0000313" key="2">
    <source>
        <dbReference type="Proteomes" id="UP000198949"/>
    </source>
</evidence>
<organism evidence="1 2">
    <name type="scientific">Glycomyces harbinensis</name>
    <dbReference type="NCBI Taxonomy" id="58114"/>
    <lineage>
        <taxon>Bacteria</taxon>
        <taxon>Bacillati</taxon>
        <taxon>Actinomycetota</taxon>
        <taxon>Actinomycetes</taxon>
        <taxon>Glycomycetales</taxon>
        <taxon>Glycomycetaceae</taxon>
        <taxon>Glycomyces</taxon>
    </lineage>
</organism>
<protein>
    <submittedName>
        <fullName evidence="1">Uncharacterized protein</fullName>
    </submittedName>
</protein>
<name>A0A1G6YCK0_9ACTN</name>
<reference evidence="2" key="1">
    <citation type="submission" date="2016-10" db="EMBL/GenBank/DDBJ databases">
        <authorList>
            <person name="Varghese N."/>
            <person name="Submissions S."/>
        </authorList>
    </citation>
    <scope>NUCLEOTIDE SEQUENCE [LARGE SCALE GENOMIC DNA]</scope>
    <source>
        <strain evidence="2">CGMCC 4.3516</strain>
    </source>
</reference>
<dbReference type="AlphaFoldDB" id="A0A1G6YCK0"/>
<gene>
    <name evidence="1" type="ORF">SAMN05216270_108225</name>
</gene>
<keyword evidence="2" id="KW-1185">Reference proteome</keyword>
<dbReference type="EMBL" id="FNAD01000008">
    <property type="protein sequence ID" value="SDD87325.1"/>
    <property type="molecule type" value="Genomic_DNA"/>
</dbReference>
<sequence>MSSCSAPSSDRPKPTPAPHLAGLARVLPEACIEVFEFSEVTDLASRLSALGWRMAATEVWDDSDEDTFADAGRTVLAVAVAVARTFRVSVSVSATAPDERLPRTALIERGQYLACATGEKLHFTDALCRLPLTCDADALDLNGFREFAIGDHLAAACTACAAHWTVDLAGDFHALAAGATETSWSFDDAEDLDHVTGTIACVRRVCKGRIAFDFE</sequence>
<evidence type="ECO:0000313" key="1">
    <source>
        <dbReference type="EMBL" id="SDD87325.1"/>
    </source>
</evidence>
<proteinExistence type="predicted"/>
<dbReference type="Proteomes" id="UP000198949">
    <property type="component" value="Unassembled WGS sequence"/>
</dbReference>